<gene>
    <name evidence="1" type="ORF">AAA081_07390</name>
</gene>
<proteinExistence type="predicted"/>
<accession>A0ABV1J7C7</accession>
<evidence type="ECO:0000313" key="2">
    <source>
        <dbReference type="Proteomes" id="UP001481872"/>
    </source>
</evidence>
<evidence type="ECO:0000313" key="1">
    <source>
        <dbReference type="EMBL" id="MEQ3354111.1"/>
    </source>
</evidence>
<reference evidence="1 2" key="1">
    <citation type="submission" date="2024-04" db="EMBL/GenBank/DDBJ databases">
        <title>Human intestinal bacterial collection.</title>
        <authorList>
            <person name="Pauvert C."/>
            <person name="Hitch T.C.A."/>
            <person name="Clavel T."/>
        </authorList>
    </citation>
    <scope>NUCLEOTIDE SEQUENCE [LARGE SCALE GENOMIC DNA]</scope>
    <source>
        <strain evidence="1 2">CLA-SR-H026</strain>
    </source>
</reference>
<feature type="non-terminal residue" evidence="1">
    <location>
        <position position="1"/>
    </location>
</feature>
<dbReference type="RefSeq" id="WP_349054426.1">
    <property type="nucleotide sequence ID" value="NZ_JBBNPS010000023.1"/>
</dbReference>
<protein>
    <submittedName>
        <fullName evidence="1">Uncharacterized protein</fullName>
    </submittedName>
</protein>
<sequence>RGRAQGVAIRPLALPRGPIPLDPNAFYMCEALAGFDSFWASSPTRESELGEEFLWAKKYLRPPHILLSATQPN</sequence>
<dbReference type="Proteomes" id="UP001481872">
    <property type="component" value="Unassembled WGS sequence"/>
</dbReference>
<comment type="caution">
    <text evidence="1">The sequence shown here is derived from an EMBL/GenBank/DDBJ whole genome shotgun (WGS) entry which is preliminary data.</text>
</comment>
<keyword evidence="2" id="KW-1185">Reference proteome</keyword>
<dbReference type="EMBL" id="JBBNPS010000023">
    <property type="protein sequence ID" value="MEQ3354111.1"/>
    <property type="molecule type" value="Genomic_DNA"/>
</dbReference>
<organism evidence="1 2">
    <name type="scientific">Aedoeadaptatus acetigenes</name>
    <dbReference type="NCBI Taxonomy" id="2981723"/>
    <lineage>
        <taxon>Bacteria</taxon>
        <taxon>Bacillati</taxon>
        <taxon>Bacillota</taxon>
        <taxon>Tissierellia</taxon>
        <taxon>Tissierellales</taxon>
        <taxon>Peptoniphilaceae</taxon>
        <taxon>Aedoeadaptatus</taxon>
    </lineage>
</organism>
<name>A0ABV1J7C7_9FIRM</name>